<protein>
    <recommendedName>
        <fullName evidence="4">Cell wall anchor protein</fullName>
    </recommendedName>
</protein>
<dbReference type="RefSeq" id="WP_379856037.1">
    <property type="nucleotide sequence ID" value="NZ_JBHZPZ010000025.1"/>
</dbReference>
<evidence type="ECO:0000256" key="1">
    <source>
        <dbReference type="SAM" id="SignalP"/>
    </source>
</evidence>
<evidence type="ECO:0008006" key="4">
    <source>
        <dbReference type="Google" id="ProtNLM"/>
    </source>
</evidence>
<keyword evidence="1" id="KW-0732">Signal</keyword>
<feature type="signal peptide" evidence="1">
    <location>
        <begin position="1"/>
        <end position="27"/>
    </location>
</feature>
<sequence>MEKNYSSKKVLQACLLFFMIITTNMFAQVGIGTTTPNASSILDLTSSTQGMLTPRMTTAQRIAIVSPADGLMVYDTNLKSLFHFDTGISSWDKINTDANYGRIKFKRIKSTDVLATVLAAEKTAGGESKYLLDTGTLYEINGIINLDLPIELNNAYISGQDSGEDKLVKASGDLFVGTTGGSIRVVTLTATAGKVFNIAGGGTQNLVFRDAIVSSSSNVGVIDGFSLVFVSIVQFAGNTTGIVYKDVSKLLITNVGWWGNNGGTYETLQGTFGLIQKGGGFTEVNGTSIGLDVSSNPTITGDALLEMVVFTGNTTAGYVKPYTVGGYSGYNFNNNWSVRCAGIPNEGDSFSAGNLYLNRALTSPTIQLTDTNGAYKVPGTTIATNLFRMNGATSNRLVYLGKKSRTFTATASVSFEGGSGSADLLFYFVKFAAGGTPYTFVTSSETFIDSNTTNVQSFSVSGTITLATGEYVELYAQRLNGTNKTFTFRSYNMSMK</sequence>
<gene>
    <name evidence="2" type="ORF">ACFX5E_15285</name>
</gene>
<accession>A0ABW6HZH7</accession>
<reference evidence="2 3" key="1">
    <citation type="submission" date="2024-06" db="EMBL/GenBank/DDBJ databases">
        <title>Flavobacterium spp. isolated from glacier.</title>
        <authorList>
            <person name="Han D."/>
        </authorList>
    </citation>
    <scope>NUCLEOTIDE SEQUENCE [LARGE SCALE GENOMIC DNA]</scope>
    <source>
        <strain evidence="2 3">LS2P90</strain>
    </source>
</reference>
<comment type="caution">
    <text evidence="2">The sequence shown here is derived from an EMBL/GenBank/DDBJ whole genome shotgun (WGS) entry which is preliminary data.</text>
</comment>
<dbReference type="Proteomes" id="UP001600109">
    <property type="component" value="Unassembled WGS sequence"/>
</dbReference>
<organism evidence="2 3">
    <name type="scientific">Flavobacterium xylosi</name>
    <dbReference type="NCBI Taxonomy" id="3230415"/>
    <lineage>
        <taxon>Bacteria</taxon>
        <taxon>Pseudomonadati</taxon>
        <taxon>Bacteroidota</taxon>
        <taxon>Flavobacteriia</taxon>
        <taxon>Flavobacteriales</taxon>
        <taxon>Flavobacteriaceae</taxon>
        <taxon>Flavobacterium</taxon>
    </lineage>
</organism>
<evidence type="ECO:0000313" key="2">
    <source>
        <dbReference type="EMBL" id="MFE3869426.1"/>
    </source>
</evidence>
<feature type="chain" id="PRO_5046991872" description="Cell wall anchor protein" evidence="1">
    <location>
        <begin position="28"/>
        <end position="496"/>
    </location>
</feature>
<keyword evidence="3" id="KW-1185">Reference proteome</keyword>
<name>A0ABW6HZH7_9FLAO</name>
<dbReference type="EMBL" id="JBHZPZ010000025">
    <property type="protein sequence ID" value="MFE3869426.1"/>
    <property type="molecule type" value="Genomic_DNA"/>
</dbReference>
<evidence type="ECO:0000313" key="3">
    <source>
        <dbReference type="Proteomes" id="UP001600109"/>
    </source>
</evidence>
<proteinExistence type="predicted"/>